<proteinExistence type="predicted"/>
<accession>A0A5C8GLE9</accession>
<keyword evidence="2" id="KW-1185">Reference proteome</keyword>
<dbReference type="AlphaFoldDB" id="A0A5C8GLE9"/>
<dbReference type="RefSeq" id="WP_147785442.1">
    <property type="nucleotide sequence ID" value="NZ_SDIK01000017.1"/>
</dbReference>
<organism evidence="1 2">
    <name type="scientific">Prevotella brunnea</name>
    <dbReference type="NCBI Taxonomy" id="2508867"/>
    <lineage>
        <taxon>Bacteria</taxon>
        <taxon>Pseudomonadati</taxon>
        <taxon>Bacteroidota</taxon>
        <taxon>Bacteroidia</taxon>
        <taxon>Bacteroidales</taxon>
        <taxon>Prevotellaceae</taxon>
        <taxon>Prevotella</taxon>
    </lineage>
</organism>
<comment type="caution">
    <text evidence="1">The sequence shown here is derived from an EMBL/GenBank/DDBJ whole genome shotgun (WGS) entry which is preliminary data.</text>
</comment>
<dbReference type="OrthoDB" id="9794403at2"/>
<dbReference type="Proteomes" id="UP000321612">
    <property type="component" value="Unassembled WGS sequence"/>
</dbReference>
<name>A0A5C8GLE9_9BACT</name>
<protein>
    <submittedName>
        <fullName evidence="1">Uncharacterized protein</fullName>
    </submittedName>
</protein>
<gene>
    <name evidence="1" type="ORF">ETF27_02525</name>
</gene>
<dbReference type="EMBL" id="SDIK01000017">
    <property type="protein sequence ID" value="TXJ62869.1"/>
    <property type="molecule type" value="Genomic_DNA"/>
</dbReference>
<reference evidence="2" key="1">
    <citation type="submission" date="2019-05" db="EMBL/GenBank/DDBJ databases">
        <title>Prevotella brunnea sp. nov., isolated from a wound of a patient.</title>
        <authorList>
            <person name="Buhl M."/>
        </authorList>
    </citation>
    <scope>NUCLEOTIDE SEQUENCE [LARGE SCALE GENOMIC DNA]</scope>
    <source>
        <strain evidence="2">A2672</strain>
    </source>
</reference>
<evidence type="ECO:0000313" key="2">
    <source>
        <dbReference type="Proteomes" id="UP000321612"/>
    </source>
</evidence>
<evidence type="ECO:0000313" key="1">
    <source>
        <dbReference type="EMBL" id="TXJ62869.1"/>
    </source>
</evidence>
<sequence length="121" mass="13750">MQTFPTVGTIVPTVGTNSSHGWNKLFPRLEQFFPAMGTTPCACLYDGMDDEPVIGDGHQFDMIGNYIFENPARWQQNIINPNLLMSPIRIQPMINRRLMANIRPDRQHEITLQKPRSGHAS</sequence>